<protein>
    <recommendedName>
        <fullName evidence="10">Glycine--tRNA ligase beta subunit</fullName>
        <ecNumber evidence="10">6.1.1.14</ecNumber>
    </recommendedName>
    <alternativeName>
        <fullName evidence="10">Glycyl-tRNA synthetase beta subunit</fullName>
        <shortName evidence="10">GlyRS</shortName>
    </alternativeName>
</protein>
<dbReference type="OrthoDB" id="9775440at2"/>
<dbReference type="AlphaFoldDB" id="E5Y630"/>
<comment type="subunit">
    <text evidence="10">Tetramer of two alpha and two beta subunits.</text>
</comment>
<evidence type="ECO:0000256" key="4">
    <source>
        <dbReference type="ARBA" id="ARBA00022598"/>
    </source>
</evidence>
<dbReference type="PROSITE" id="PS50861">
    <property type="entry name" value="AA_TRNA_LIGASE_II_GLYAB"/>
    <property type="match status" value="1"/>
</dbReference>
<comment type="catalytic activity">
    <reaction evidence="9 10">
        <text>tRNA(Gly) + glycine + ATP = glycyl-tRNA(Gly) + AMP + diphosphate</text>
        <dbReference type="Rhea" id="RHEA:16013"/>
        <dbReference type="Rhea" id="RHEA-COMP:9664"/>
        <dbReference type="Rhea" id="RHEA-COMP:9683"/>
        <dbReference type="ChEBI" id="CHEBI:30616"/>
        <dbReference type="ChEBI" id="CHEBI:33019"/>
        <dbReference type="ChEBI" id="CHEBI:57305"/>
        <dbReference type="ChEBI" id="CHEBI:78442"/>
        <dbReference type="ChEBI" id="CHEBI:78522"/>
        <dbReference type="ChEBI" id="CHEBI:456215"/>
        <dbReference type="EC" id="6.1.1.14"/>
    </reaction>
</comment>
<evidence type="ECO:0000256" key="9">
    <source>
        <dbReference type="ARBA" id="ARBA00047937"/>
    </source>
</evidence>
<dbReference type="InterPro" id="IPR006194">
    <property type="entry name" value="Gly-tRNA-synth_heterodimer"/>
</dbReference>
<dbReference type="GO" id="GO:0005524">
    <property type="term" value="F:ATP binding"/>
    <property type="evidence" value="ECO:0007669"/>
    <property type="project" value="UniProtKB-UniRule"/>
</dbReference>
<dbReference type="RefSeq" id="WP_005027053.1">
    <property type="nucleotide sequence ID" value="NZ_KE150240.1"/>
</dbReference>
<evidence type="ECO:0000256" key="10">
    <source>
        <dbReference type="HAMAP-Rule" id="MF_00255"/>
    </source>
</evidence>
<dbReference type="HOGENOM" id="CLU_007220_2_2_7"/>
<organism evidence="12 13">
    <name type="scientific">Bilophila wadsworthia (strain 3_1_6)</name>
    <dbReference type="NCBI Taxonomy" id="563192"/>
    <lineage>
        <taxon>Bacteria</taxon>
        <taxon>Pseudomonadati</taxon>
        <taxon>Thermodesulfobacteriota</taxon>
        <taxon>Desulfovibrionia</taxon>
        <taxon>Desulfovibrionales</taxon>
        <taxon>Desulfovibrionaceae</taxon>
        <taxon>Bilophila</taxon>
    </lineage>
</organism>
<comment type="caution">
    <text evidence="12">The sequence shown here is derived from an EMBL/GenBank/DDBJ whole genome shotgun (WGS) entry which is preliminary data.</text>
</comment>
<dbReference type="GO" id="GO:0006426">
    <property type="term" value="P:glycyl-tRNA aminoacylation"/>
    <property type="evidence" value="ECO:0007669"/>
    <property type="project" value="UniProtKB-UniRule"/>
</dbReference>
<gene>
    <name evidence="10" type="primary">glyS</name>
    <name evidence="12" type="ORF">HMPREF0179_01643</name>
</gene>
<keyword evidence="13" id="KW-1185">Reference proteome</keyword>
<dbReference type="Proteomes" id="UP000006034">
    <property type="component" value="Unassembled WGS sequence"/>
</dbReference>
<comment type="subcellular location">
    <subcellularLocation>
        <location evidence="1 10">Cytoplasm</location>
    </subcellularLocation>
</comment>
<name>E5Y630_BILW3</name>
<dbReference type="HAMAP" id="MF_00255">
    <property type="entry name" value="Gly_tRNA_synth_beta"/>
    <property type="match status" value="1"/>
</dbReference>
<dbReference type="PRINTS" id="PR01045">
    <property type="entry name" value="TRNASYNTHGB"/>
</dbReference>
<evidence type="ECO:0000256" key="2">
    <source>
        <dbReference type="ARBA" id="ARBA00008226"/>
    </source>
</evidence>
<dbReference type="EC" id="6.1.1.14" evidence="10"/>
<evidence type="ECO:0000313" key="12">
    <source>
        <dbReference type="EMBL" id="EFV44577.1"/>
    </source>
</evidence>
<dbReference type="GeneID" id="78087340"/>
<proteinExistence type="inferred from homology"/>
<dbReference type="PANTHER" id="PTHR30075:SF2">
    <property type="entry name" value="GLYCINE--TRNA LIGASE, CHLOROPLASTIC_MITOCHONDRIAL 2"/>
    <property type="match status" value="1"/>
</dbReference>
<reference evidence="12 13" key="2">
    <citation type="submission" date="2013-04" db="EMBL/GenBank/DDBJ databases">
        <title>The Genome Sequence of Bilophila wadsworthia 3_1_6.</title>
        <authorList>
            <consortium name="The Broad Institute Genomics Platform"/>
            <person name="Earl A."/>
            <person name="Ward D."/>
            <person name="Feldgarden M."/>
            <person name="Gevers D."/>
            <person name="Sibley C."/>
            <person name="Strauss J."/>
            <person name="Allen-Vercoe E."/>
            <person name="Walker B."/>
            <person name="Young S."/>
            <person name="Zeng Q."/>
            <person name="Gargeya S."/>
            <person name="Fitzgerald M."/>
            <person name="Haas B."/>
            <person name="Abouelleil A."/>
            <person name="Allen A.W."/>
            <person name="Alvarado L."/>
            <person name="Arachchi H.M."/>
            <person name="Berlin A.M."/>
            <person name="Chapman S.B."/>
            <person name="Gainer-Dewar J."/>
            <person name="Goldberg J."/>
            <person name="Griggs A."/>
            <person name="Gujja S."/>
            <person name="Hansen M."/>
            <person name="Howarth C."/>
            <person name="Imamovic A."/>
            <person name="Ireland A."/>
            <person name="Larimer J."/>
            <person name="McCowan C."/>
            <person name="Murphy C."/>
            <person name="Pearson M."/>
            <person name="Poon T.W."/>
            <person name="Priest M."/>
            <person name="Roberts A."/>
            <person name="Saif S."/>
            <person name="Shea T."/>
            <person name="Sisk P."/>
            <person name="Sykes S."/>
            <person name="Wortman J."/>
            <person name="Nusbaum C."/>
            <person name="Birren B."/>
        </authorList>
    </citation>
    <scope>NUCLEOTIDE SEQUENCE [LARGE SCALE GENOMIC DNA]</scope>
    <source>
        <strain evidence="12 13">3_1_6</strain>
    </source>
</reference>
<dbReference type="GO" id="GO:0006420">
    <property type="term" value="P:arginyl-tRNA aminoacylation"/>
    <property type="evidence" value="ECO:0007669"/>
    <property type="project" value="InterPro"/>
</dbReference>
<keyword evidence="7 10" id="KW-0648">Protein biosynthesis</keyword>
<evidence type="ECO:0000313" key="13">
    <source>
        <dbReference type="Proteomes" id="UP000006034"/>
    </source>
</evidence>
<keyword evidence="5 10" id="KW-0547">Nucleotide-binding</keyword>
<reference evidence="12 13" key="1">
    <citation type="submission" date="2010-10" db="EMBL/GenBank/DDBJ databases">
        <authorList>
            <consortium name="The Broad Institute Genome Sequencing Platform"/>
            <person name="Ward D."/>
            <person name="Earl A."/>
            <person name="Feldgarden M."/>
            <person name="Young S.K."/>
            <person name="Gargeya S."/>
            <person name="Zeng Q."/>
            <person name="Alvarado L."/>
            <person name="Berlin A."/>
            <person name="Bochicchio J."/>
            <person name="Chapman S.B."/>
            <person name="Chen Z."/>
            <person name="Freedman E."/>
            <person name="Gellesch M."/>
            <person name="Goldberg J."/>
            <person name="Griggs A."/>
            <person name="Gujja S."/>
            <person name="Heilman E."/>
            <person name="Heiman D."/>
            <person name="Howarth C."/>
            <person name="Mehta T."/>
            <person name="Neiman D."/>
            <person name="Pearson M."/>
            <person name="Roberts A."/>
            <person name="Saif S."/>
            <person name="Shea T."/>
            <person name="Shenoy N."/>
            <person name="Sisk P."/>
            <person name="Stolte C."/>
            <person name="Sykes S."/>
            <person name="White J."/>
            <person name="Yandava C."/>
            <person name="Allen-Vercoe E."/>
            <person name="Sibley C."/>
            <person name="Ambrose C.E."/>
            <person name="Strauss J."/>
            <person name="Daigneault M."/>
            <person name="Haas B."/>
            <person name="Nusbaum C."/>
            <person name="Birren B."/>
        </authorList>
    </citation>
    <scope>NUCLEOTIDE SEQUENCE [LARGE SCALE GENOMIC DNA]</scope>
    <source>
        <strain evidence="12 13">3_1_6</strain>
    </source>
</reference>
<evidence type="ECO:0000256" key="5">
    <source>
        <dbReference type="ARBA" id="ARBA00022741"/>
    </source>
</evidence>
<keyword evidence="8 10" id="KW-0030">Aminoacyl-tRNA synthetase</keyword>
<dbReference type="InterPro" id="IPR015944">
    <property type="entry name" value="Gly-tRNA-synth_bsu"/>
</dbReference>
<evidence type="ECO:0000256" key="6">
    <source>
        <dbReference type="ARBA" id="ARBA00022840"/>
    </source>
</evidence>
<accession>E5Y630</accession>
<dbReference type="InterPro" id="IPR008909">
    <property type="entry name" value="DALR_anticod-bd"/>
</dbReference>
<evidence type="ECO:0000256" key="7">
    <source>
        <dbReference type="ARBA" id="ARBA00022917"/>
    </source>
</evidence>
<keyword evidence="3 10" id="KW-0963">Cytoplasm</keyword>
<evidence type="ECO:0000256" key="3">
    <source>
        <dbReference type="ARBA" id="ARBA00022490"/>
    </source>
</evidence>
<dbReference type="Pfam" id="PF05746">
    <property type="entry name" value="DALR_1"/>
    <property type="match status" value="1"/>
</dbReference>
<feature type="domain" description="DALR anticodon binding" evidence="11">
    <location>
        <begin position="583"/>
        <end position="681"/>
    </location>
</feature>
<keyword evidence="6 10" id="KW-0067">ATP-binding</keyword>
<dbReference type="Pfam" id="PF02092">
    <property type="entry name" value="tRNA_synt_2f"/>
    <property type="match status" value="1"/>
</dbReference>
<dbReference type="NCBIfam" id="TIGR00211">
    <property type="entry name" value="glyS"/>
    <property type="match status" value="1"/>
</dbReference>
<dbReference type="GO" id="GO:0004820">
    <property type="term" value="F:glycine-tRNA ligase activity"/>
    <property type="evidence" value="ECO:0007669"/>
    <property type="project" value="UniProtKB-UniRule"/>
</dbReference>
<evidence type="ECO:0000259" key="11">
    <source>
        <dbReference type="Pfam" id="PF05746"/>
    </source>
</evidence>
<dbReference type="GO" id="GO:0004814">
    <property type="term" value="F:arginine-tRNA ligase activity"/>
    <property type="evidence" value="ECO:0007669"/>
    <property type="project" value="InterPro"/>
</dbReference>
<comment type="similarity">
    <text evidence="2 10">Belongs to the class-II aminoacyl-tRNA synthetase family.</text>
</comment>
<dbReference type="EMBL" id="ADCP02000003">
    <property type="protein sequence ID" value="EFV44577.1"/>
    <property type="molecule type" value="Genomic_DNA"/>
</dbReference>
<evidence type="ECO:0000256" key="8">
    <source>
        <dbReference type="ARBA" id="ARBA00023146"/>
    </source>
</evidence>
<dbReference type="PANTHER" id="PTHR30075">
    <property type="entry name" value="GLYCYL-TRNA SYNTHETASE"/>
    <property type="match status" value="1"/>
</dbReference>
<keyword evidence="4 10" id="KW-0436">Ligase</keyword>
<dbReference type="GO" id="GO:0005829">
    <property type="term" value="C:cytosol"/>
    <property type="evidence" value="ECO:0007669"/>
    <property type="project" value="TreeGrafter"/>
</dbReference>
<evidence type="ECO:0000256" key="1">
    <source>
        <dbReference type="ARBA" id="ARBA00004496"/>
    </source>
</evidence>
<dbReference type="SUPFAM" id="SSF109604">
    <property type="entry name" value="HD-domain/PDEase-like"/>
    <property type="match status" value="1"/>
</dbReference>
<dbReference type="eggNOG" id="COG0751">
    <property type="taxonomic scope" value="Bacteria"/>
</dbReference>
<dbReference type="STRING" id="563192.HMPREF0179_01643"/>
<sequence>MSTFVLEIGTEELPSRFLSNVEKELADRFTAGLKEAGYTFSLLDTCATPRRSVVIVEGLEDTQPVREELVMGPPARIAFDAEGNPTKAAQGFAKTLGIDVSALGRTQTEKGEYLSGMKKTGGVPTLDVLAGLCPAIIAALPFAKRMRWGDGEFAFARPIRWVLALLGDVVVPFEVGKVASGRVTQGHRVLGPGPFTIKTAGDYVPTIVKEGAVQLKAAERRAYIVSEGNRIAEAVNGKIIWIDGLLDEVQGLVECPVPLLGDFDPSFLELPREVLLTSMQEHQKSFGVEDASGNLMPHFLTVLNLHPKDLSLVKKGWERVLRARLEDGRFFWKTDLEATFDEWLEALDAVTFLAPLGSMGEKTRRISALCRWLAEKVQQDPEQAARAGRLSKADLVSAMVGEFDTLQGIMGGIYARKKGETEAVAAALAEQYLPSGPDSPVPATELGSILSIADKVDTLVGCFGLGMIPTGAADPYALRRCALGITRIMLERGYRFDVKELFEEAQRLYGDRKWKLAPAEAIAKLNDFFIARVKNYFLTQGKETLLVEAVTAVDPDNVWALGRRLGALESMSRQDDFPQAAQTFKRVANIIRKQGHEAGVDLQGTWKRELLQEPAEMALAEALEKMFAAFEAAWANDDFEALFSMLAALRPAVDELFDKVMVMCEDPALRANRLNMLKALTLRMERLADFSALQL</sequence>